<dbReference type="AlphaFoldDB" id="A0A9W8IJC6"/>
<sequence>MATVSQAYGYANSTVRSTASDQTNVSEQSTGGSWVGGRKRDWENAFLTKFSDLEATLQENDRWLALYWDNISGMKGTKRPSMAITAALKTSSAKRRARSRIDIRDVFAGSMRNAAAGRSGQLSPLVSRFNTSSRKSLRVTRHRSSSISAGTDSLGMAMAHMAMIPPKSPYLTNVAPPVPPLPSTQRQKSNMSLKSQRSKDAVLKMTDGTLNRSNSAAAKTAAAVKRLQAISGSPPKPQDTAKPVESNGPTQLATPPSSANIVSPKAESPQQQQQQQRARFTPVAPVPTLRDMLLSHHYSPQKPAPPPQPARSQSSLAGPQYGNIDRALNSLTLEAQQQQEMRFRVQPSSQSSQQSSPEPPRRTHPRSQSVTSSEGEHEMTKSEEDVREGLQRVQLELDSVTEQAENTEDLDALCRDIDEVESMLPPSQPESQAGDSSTSDQEESQHDTGKRFVDVEIDQKPISLSLNSTAGTSSESVAADVSAKRKHSDEETSQPQPSAGMATAGRAAVGRGRGRGKPRAGLQAAASGIPRQAMGRGKANLKIPPRNDSRLNSSSGGIRKLANPPKARINAPSATGIRVAEARRKFESPVLSHAAVSTQPSTAGKQQGKPQFISPVAAMRPGYSSIVQTPAAMAAHPAAGSTQVKRGIAQPRAAAPKPMQKSSTAAMREAARKAASARKPPGQSQPPSQRSGNEALFKSVAPRGSQTSLRSQPSREQLQQSKTQPKPPSRNSSSTELHQSAIPIPSSMAKAKHKQAATAAEENEDASSTDAGRWGISSMLSMLSPSSWKSQTALTPETPTAAPNAHVDGVRSPYDLHSPQNPYKPRPEHGGGQGQLVMPKYQDVSVPLRRSSGRLSDRSQDSVEQADSYESASEAVDIGVPHHQRLIQVKENGRISGASSIGSSFFDDESASGTLRKRSFNMGRTQSTPDLPRQLQAEQSAMQTPMAGGLRRKSSTRSNEYTSIIPAGSNSPPEIESDYSDEYSDEEFTPTVKRKKNDFKIPKWATTPELLRGLEDQSRVNPDRIFGKVKPIRVNEIFNRPEDKDARRKPRNSSMIWDGNDALTADDELEYIRRMGFDS</sequence>
<evidence type="ECO:0000256" key="7">
    <source>
        <dbReference type="SAM" id="MobiDB-lite"/>
    </source>
</evidence>
<feature type="compositionally biased region" description="Polar residues" evidence="7">
    <location>
        <begin position="595"/>
        <end position="609"/>
    </location>
</feature>
<feature type="compositionally biased region" description="Polar residues" evidence="7">
    <location>
        <begin position="429"/>
        <end position="439"/>
    </location>
</feature>
<feature type="compositionally biased region" description="Polar residues" evidence="7">
    <location>
        <begin position="247"/>
        <end position="261"/>
    </location>
</feature>
<feature type="compositionally biased region" description="Low complexity" evidence="7">
    <location>
        <begin position="785"/>
        <end position="805"/>
    </location>
</feature>
<dbReference type="Proteomes" id="UP001139887">
    <property type="component" value="Unassembled WGS sequence"/>
</dbReference>
<feature type="compositionally biased region" description="Low complexity" evidence="7">
    <location>
        <begin position="665"/>
        <end position="692"/>
    </location>
</feature>
<feature type="region of interest" description="Disordered" evidence="7">
    <location>
        <begin position="588"/>
        <end position="609"/>
    </location>
</feature>
<evidence type="ECO:0000313" key="9">
    <source>
        <dbReference type="EMBL" id="KAJ2852048.1"/>
    </source>
</evidence>
<evidence type="ECO:0000256" key="6">
    <source>
        <dbReference type="ARBA" id="ARBA00023242"/>
    </source>
</evidence>
<keyword evidence="6" id="KW-0539">Nucleus</keyword>
<feature type="compositionally biased region" description="Basic and acidic residues" evidence="7">
    <location>
        <begin position="374"/>
        <end position="390"/>
    </location>
</feature>
<keyword evidence="5" id="KW-0206">Cytoskeleton</keyword>
<feature type="compositionally biased region" description="Polar residues" evidence="7">
    <location>
        <begin position="183"/>
        <end position="195"/>
    </location>
</feature>
<evidence type="ECO:0000259" key="8">
    <source>
        <dbReference type="Pfam" id="PF03941"/>
    </source>
</evidence>
<reference evidence="9" key="1">
    <citation type="submission" date="2022-07" db="EMBL/GenBank/DDBJ databases">
        <title>Phylogenomic reconstructions and comparative analyses of Kickxellomycotina fungi.</title>
        <authorList>
            <person name="Reynolds N.K."/>
            <person name="Stajich J.E."/>
            <person name="Barry K."/>
            <person name="Grigoriev I.V."/>
            <person name="Crous P."/>
            <person name="Smith M.E."/>
        </authorList>
    </citation>
    <scope>NUCLEOTIDE SEQUENCE</scope>
    <source>
        <strain evidence="9">NRRL 1566</strain>
    </source>
</reference>
<dbReference type="InterPro" id="IPR005635">
    <property type="entry name" value="Inner_centromere_prot_ARK-bd"/>
</dbReference>
<keyword evidence="4" id="KW-0963">Cytoplasm</keyword>
<feature type="domain" description="Inner centromere protein ARK-binding" evidence="8">
    <location>
        <begin position="974"/>
        <end position="1038"/>
    </location>
</feature>
<feature type="region of interest" description="Disordered" evidence="7">
    <location>
        <begin position="897"/>
        <end position="990"/>
    </location>
</feature>
<name>A0A9W8IJC6_9FUNG</name>
<dbReference type="GO" id="GO:0005819">
    <property type="term" value="C:spindle"/>
    <property type="evidence" value="ECO:0007669"/>
    <property type="project" value="UniProtKB-SubCell"/>
</dbReference>
<gene>
    <name evidence="9" type="ORF">IWW36_000627</name>
</gene>
<comment type="similarity">
    <text evidence="3">Belongs to the INCENP family.</text>
</comment>
<feature type="compositionally biased region" description="Polar residues" evidence="7">
    <location>
        <begin position="462"/>
        <end position="476"/>
    </location>
</feature>
<dbReference type="GO" id="GO:0005634">
    <property type="term" value="C:nucleus"/>
    <property type="evidence" value="ECO:0007669"/>
    <property type="project" value="UniProtKB-SubCell"/>
</dbReference>
<feature type="region of interest" description="Disordered" evidence="7">
    <location>
        <begin position="632"/>
        <end position="773"/>
    </location>
</feature>
<evidence type="ECO:0000256" key="1">
    <source>
        <dbReference type="ARBA" id="ARBA00004123"/>
    </source>
</evidence>
<feature type="compositionally biased region" description="Polar residues" evidence="7">
    <location>
        <begin position="329"/>
        <end position="340"/>
    </location>
</feature>
<feature type="region of interest" description="Disordered" evidence="7">
    <location>
        <begin position="785"/>
        <end position="877"/>
    </location>
</feature>
<dbReference type="Pfam" id="PF03941">
    <property type="entry name" value="INCENP_ARK-bind"/>
    <property type="match status" value="1"/>
</dbReference>
<dbReference type="OrthoDB" id="6123at2759"/>
<organism evidence="9 10">
    <name type="scientific">Coemansia brasiliensis</name>
    <dbReference type="NCBI Taxonomy" id="2650707"/>
    <lineage>
        <taxon>Eukaryota</taxon>
        <taxon>Fungi</taxon>
        <taxon>Fungi incertae sedis</taxon>
        <taxon>Zoopagomycota</taxon>
        <taxon>Kickxellomycotina</taxon>
        <taxon>Kickxellomycetes</taxon>
        <taxon>Kickxellales</taxon>
        <taxon>Kickxellaceae</taxon>
        <taxon>Coemansia</taxon>
    </lineage>
</organism>
<proteinExistence type="inferred from homology"/>
<feature type="compositionally biased region" description="Acidic residues" evidence="7">
    <location>
        <begin position="975"/>
        <end position="988"/>
    </location>
</feature>
<feature type="region of interest" description="Disordered" evidence="7">
    <location>
        <begin position="296"/>
        <end position="574"/>
    </location>
</feature>
<evidence type="ECO:0000313" key="10">
    <source>
        <dbReference type="Proteomes" id="UP001139887"/>
    </source>
</evidence>
<evidence type="ECO:0000256" key="4">
    <source>
        <dbReference type="ARBA" id="ARBA00022490"/>
    </source>
</evidence>
<feature type="region of interest" description="Disordered" evidence="7">
    <location>
        <begin position="174"/>
        <end position="282"/>
    </location>
</feature>
<protein>
    <recommendedName>
        <fullName evidence="8">Inner centromere protein ARK-binding domain-containing protein</fullName>
    </recommendedName>
</protein>
<keyword evidence="10" id="KW-1185">Reference proteome</keyword>
<feature type="region of interest" description="Disordered" evidence="7">
    <location>
        <begin position="16"/>
        <end position="36"/>
    </location>
</feature>
<evidence type="ECO:0000256" key="2">
    <source>
        <dbReference type="ARBA" id="ARBA00004186"/>
    </source>
</evidence>
<comment type="subcellular location">
    <subcellularLocation>
        <location evidence="2">Cytoplasm</location>
        <location evidence="2">Cytoskeleton</location>
        <location evidence="2">Spindle</location>
    </subcellularLocation>
    <subcellularLocation>
        <location evidence="1">Nucleus</location>
    </subcellularLocation>
</comment>
<feature type="compositionally biased region" description="Polar residues" evidence="7">
    <location>
        <begin position="956"/>
        <end position="972"/>
    </location>
</feature>
<feature type="compositionally biased region" description="Low complexity" evidence="7">
    <location>
        <begin position="499"/>
        <end position="510"/>
    </location>
</feature>
<feature type="compositionally biased region" description="Basic and acidic residues" evidence="7">
    <location>
        <begin position="443"/>
        <end position="459"/>
    </location>
</feature>
<feature type="compositionally biased region" description="Polar residues" evidence="7">
    <location>
        <begin position="704"/>
        <end position="738"/>
    </location>
</feature>
<accession>A0A9W8IJC6</accession>
<evidence type="ECO:0000256" key="3">
    <source>
        <dbReference type="ARBA" id="ARBA00010042"/>
    </source>
</evidence>
<dbReference type="EMBL" id="JANBUW010000006">
    <property type="protein sequence ID" value="KAJ2852048.1"/>
    <property type="molecule type" value="Genomic_DNA"/>
</dbReference>
<feature type="compositionally biased region" description="Polar residues" evidence="7">
    <location>
        <begin position="16"/>
        <end position="32"/>
    </location>
</feature>
<evidence type="ECO:0000256" key="5">
    <source>
        <dbReference type="ARBA" id="ARBA00023212"/>
    </source>
</evidence>
<feature type="compositionally biased region" description="Low complexity" evidence="7">
    <location>
        <begin position="346"/>
        <end position="356"/>
    </location>
</feature>
<comment type="caution">
    <text evidence="9">The sequence shown here is derived from an EMBL/GenBank/DDBJ whole genome shotgun (WGS) entry which is preliminary data.</text>
</comment>